<evidence type="ECO:0000256" key="1">
    <source>
        <dbReference type="SAM" id="MobiDB-lite"/>
    </source>
</evidence>
<keyword evidence="3" id="KW-1185">Reference proteome</keyword>
<dbReference type="EMBL" id="JAINUF010000020">
    <property type="protein sequence ID" value="KAJ8335598.1"/>
    <property type="molecule type" value="Genomic_DNA"/>
</dbReference>
<protein>
    <submittedName>
        <fullName evidence="2">Uncharacterized protein</fullName>
    </submittedName>
</protein>
<sequence>MGEMDHQAATGPPKETENTVATPTAANCSKFRRVPRAAGRLNWVMTSSRLRVERPRPPFSSSPGMRECIEDSQDRAITVREEIEGKRIKPQNTVLRNRRPGSAATRAHVCVSISAETPSKSLTAGAVMGLTARADLFKRALFTPRIYQRQTVRRSPWAARRSRLISGQNRKAPVFKTLQKQRAGNAAGGARPRRVFHREG</sequence>
<dbReference type="Proteomes" id="UP001152622">
    <property type="component" value="Chromosome 20"/>
</dbReference>
<organism evidence="2 3">
    <name type="scientific">Synaphobranchus kaupii</name>
    <name type="common">Kaup's arrowtooth eel</name>
    <dbReference type="NCBI Taxonomy" id="118154"/>
    <lineage>
        <taxon>Eukaryota</taxon>
        <taxon>Metazoa</taxon>
        <taxon>Chordata</taxon>
        <taxon>Craniata</taxon>
        <taxon>Vertebrata</taxon>
        <taxon>Euteleostomi</taxon>
        <taxon>Actinopterygii</taxon>
        <taxon>Neopterygii</taxon>
        <taxon>Teleostei</taxon>
        <taxon>Anguilliformes</taxon>
        <taxon>Synaphobranchidae</taxon>
        <taxon>Synaphobranchus</taxon>
    </lineage>
</organism>
<evidence type="ECO:0000313" key="3">
    <source>
        <dbReference type="Proteomes" id="UP001152622"/>
    </source>
</evidence>
<accession>A0A9Q1EB37</accession>
<comment type="caution">
    <text evidence="2">The sequence shown here is derived from an EMBL/GenBank/DDBJ whole genome shotgun (WGS) entry which is preliminary data.</text>
</comment>
<reference evidence="2" key="1">
    <citation type="journal article" date="2023" name="Science">
        <title>Genome structures resolve the early diversification of teleost fishes.</title>
        <authorList>
            <person name="Parey E."/>
            <person name="Louis A."/>
            <person name="Montfort J."/>
            <person name="Bouchez O."/>
            <person name="Roques C."/>
            <person name="Iampietro C."/>
            <person name="Lluch J."/>
            <person name="Castinel A."/>
            <person name="Donnadieu C."/>
            <person name="Desvignes T."/>
            <person name="Floi Bucao C."/>
            <person name="Jouanno E."/>
            <person name="Wen M."/>
            <person name="Mejri S."/>
            <person name="Dirks R."/>
            <person name="Jansen H."/>
            <person name="Henkel C."/>
            <person name="Chen W.J."/>
            <person name="Zahm M."/>
            <person name="Cabau C."/>
            <person name="Klopp C."/>
            <person name="Thompson A.W."/>
            <person name="Robinson-Rechavi M."/>
            <person name="Braasch I."/>
            <person name="Lecointre G."/>
            <person name="Bobe J."/>
            <person name="Postlethwait J.H."/>
            <person name="Berthelot C."/>
            <person name="Roest Crollius H."/>
            <person name="Guiguen Y."/>
        </authorList>
    </citation>
    <scope>NUCLEOTIDE SEQUENCE</scope>
    <source>
        <strain evidence="2">WJC10195</strain>
    </source>
</reference>
<gene>
    <name evidence="2" type="ORF">SKAU_G00389400</name>
</gene>
<feature type="compositionally biased region" description="Basic residues" evidence="1">
    <location>
        <begin position="191"/>
        <end position="200"/>
    </location>
</feature>
<name>A0A9Q1EB37_SYNKA</name>
<dbReference type="AlphaFoldDB" id="A0A9Q1EB37"/>
<evidence type="ECO:0000313" key="2">
    <source>
        <dbReference type="EMBL" id="KAJ8335598.1"/>
    </source>
</evidence>
<proteinExistence type="predicted"/>
<feature type="region of interest" description="Disordered" evidence="1">
    <location>
        <begin position="180"/>
        <end position="200"/>
    </location>
</feature>
<feature type="region of interest" description="Disordered" evidence="1">
    <location>
        <begin position="1"/>
        <end position="24"/>
    </location>
</feature>